<dbReference type="SUPFAM" id="SSF54495">
    <property type="entry name" value="UBC-like"/>
    <property type="match status" value="1"/>
</dbReference>
<dbReference type="Gene3D" id="3.10.110.10">
    <property type="entry name" value="Ubiquitin Conjugating Enzyme"/>
    <property type="match status" value="1"/>
</dbReference>
<organism evidence="2 3">
    <name type="scientific">Blepharisma stoltei</name>
    <dbReference type="NCBI Taxonomy" id="1481888"/>
    <lineage>
        <taxon>Eukaryota</taxon>
        <taxon>Sar</taxon>
        <taxon>Alveolata</taxon>
        <taxon>Ciliophora</taxon>
        <taxon>Postciliodesmatophora</taxon>
        <taxon>Heterotrichea</taxon>
        <taxon>Heterotrichida</taxon>
        <taxon>Blepharismidae</taxon>
        <taxon>Blepharisma</taxon>
    </lineage>
</organism>
<dbReference type="Pfam" id="PF00179">
    <property type="entry name" value="UQ_con"/>
    <property type="match status" value="1"/>
</dbReference>
<sequence>MERLILEYNSLHQQPIQGVSLEIGLDFQHWQGVFIGPEDSPFENGRFRYEIIFPSNYPENPPEFFIKTKIFHPNISAEGNVCCDLIGSGWSSRNSVRSIFYGVFAVLSQPNAKNGYLNEALEIFLKSKDEYDREASNCTRKYAK</sequence>
<evidence type="ECO:0000259" key="1">
    <source>
        <dbReference type="PROSITE" id="PS50127"/>
    </source>
</evidence>
<dbReference type="CDD" id="cd00195">
    <property type="entry name" value="UBCc_UEV"/>
    <property type="match status" value="1"/>
</dbReference>
<dbReference type="EMBL" id="CAJZBQ010000009">
    <property type="protein sequence ID" value="CAG9313075.1"/>
    <property type="molecule type" value="Genomic_DNA"/>
</dbReference>
<name>A0AAU9IUB3_9CILI</name>
<dbReference type="AlphaFoldDB" id="A0AAU9IUB3"/>
<dbReference type="PANTHER" id="PTHR24067">
    <property type="entry name" value="UBIQUITIN-CONJUGATING ENZYME E2"/>
    <property type="match status" value="1"/>
</dbReference>
<reference evidence="2" key="1">
    <citation type="submission" date="2021-09" db="EMBL/GenBank/DDBJ databases">
        <authorList>
            <consortium name="AG Swart"/>
            <person name="Singh M."/>
            <person name="Singh A."/>
            <person name="Seah K."/>
            <person name="Emmerich C."/>
        </authorList>
    </citation>
    <scope>NUCLEOTIDE SEQUENCE</scope>
    <source>
        <strain evidence="2">ATCC30299</strain>
    </source>
</reference>
<evidence type="ECO:0000313" key="2">
    <source>
        <dbReference type="EMBL" id="CAG9313075.1"/>
    </source>
</evidence>
<dbReference type="SMART" id="SM00212">
    <property type="entry name" value="UBCc"/>
    <property type="match status" value="1"/>
</dbReference>
<proteinExistence type="predicted"/>
<gene>
    <name evidence="2" type="ORF">BSTOLATCC_MIC7860</name>
</gene>
<dbReference type="InterPro" id="IPR000608">
    <property type="entry name" value="UBC"/>
</dbReference>
<protein>
    <recommendedName>
        <fullName evidence="1">UBC core domain-containing protein</fullName>
    </recommendedName>
</protein>
<dbReference type="Proteomes" id="UP001162131">
    <property type="component" value="Unassembled WGS sequence"/>
</dbReference>
<evidence type="ECO:0000313" key="3">
    <source>
        <dbReference type="Proteomes" id="UP001162131"/>
    </source>
</evidence>
<dbReference type="InterPro" id="IPR016135">
    <property type="entry name" value="UBQ-conjugating_enzyme/RWD"/>
</dbReference>
<comment type="caution">
    <text evidence="2">The sequence shown here is derived from an EMBL/GenBank/DDBJ whole genome shotgun (WGS) entry which is preliminary data.</text>
</comment>
<accession>A0AAU9IUB3</accession>
<dbReference type="InterPro" id="IPR050113">
    <property type="entry name" value="Ub_conjugating_enzyme"/>
</dbReference>
<dbReference type="PROSITE" id="PS50127">
    <property type="entry name" value="UBC_2"/>
    <property type="match status" value="1"/>
</dbReference>
<feature type="domain" description="UBC core" evidence="1">
    <location>
        <begin position="1"/>
        <end position="144"/>
    </location>
</feature>
<keyword evidence="3" id="KW-1185">Reference proteome</keyword>